<sequence length="174" mass="20014">MQKTYKTNRLIISQVQLTDTEALMAVFEDRQIELLSGLLLPSNPIQRYMAFQMMCSKPYIYVMRQLASNELVGVVGFYPCYLRDEMPAIDDREIGYALKKDQWNQGLMTEACGPLVQDFIADDPQHTVHANVLPRNFRSIRVLQKNGFDVTPAPNYLTVDDDEEKIHLQRGAQK</sequence>
<dbReference type="PATRIC" id="fig|1423813.3.peg.1591"/>
<name>A0A0R2A5A3_9LACO</name>
<dbReference type="PANTHER" id="PTHR43792">
    <property type="entry name" value="GNAT FAMILY, PUTATIVE (AFU_ORTHOLOGUE AFUA_3G00765)-RELATED-RELATED"/>
    <property type="match status" value="1"/>
</dbReference>
<comment type="caution">
    <text evidence="2">The sequence shown here is derived from an EMBL/GenBank/DDBJ whole genome shotgun (WGS) entry which is preliminary data.</text>
</comment>
<dbReference type="InterPro" id="IPR000182">
    <property type="entry name" value="GNAT_dom"/>
</dbReference>
<reference evidence="2 3" key="1">
    <citation type="journal article" date="2015" name="Genome Announc.">
        <title>Expanding the biotechnology potential of lactobacilli through comparative genomics of 213 strains and associated genera.</title>
        <authorList>
            <person name="Sun Z."/>
            <person name="Harris H.M."/>
            <person name="McCann A."/>
            <person name="Guo C."/>
            <person name="Argimon S."/>
            <person name="Zhang W."/>
            <person name="Yang X."/>
            <person name="Jeffery I.B."/>
            <person name="Cooney J.C."/>
            <person name="Kagawa T.F."/>
            <person name="Liu W."/>
            <person name="Song Y."/>
            <person name="Salvetti E."/>
            <person name="Wrobel A."/>
            <person name="Rasinkangas P."/>
            <person name="Parkhill J."/>
            <person name="Rea M.C."/>
            <person name="O'Sullivan O."/>
            <person name="Ritari J."/>
            <person name="Douillard F.P."/>
            <person name="Paul Ross R."/>
            <person name="Yang R."/>
            <person name="Briner A.E."/>
            <person name="Felis G.E."/>
            <person name="de Vos W.M."/>
            <person name="Barrangou R."/>
            <person name="Klaenhammer T.R."/>
            <person name="Caufield P.W."/>
            <person name="Cui Y."/>
            <person name="Zhang H."/>
            <person name="O'Toole P.W."/>
        </authorList>
    </citation>
    <scope>NUCLEOTIDE SEQUENCE [LARGE SCALE GENOMIC DNA]</scope>
    <source>
        <strain evidence="2 3">DSM 20634</strain>
    </source>
</reference>
<dbReference type="GO" id="GO:0016747">
    <property type="term" value="F:acyltransferase activity, transferring groups other than amino-acyl groups"/>
    <property type="evidence" value="ECO:0007669"/>
    <property type="project" value="InterPro"/>
</dbReference>
<evidence type="ECO:0000313" key="2">
    <source>
        <dbReference type="EMBL" id="KRM61490.1"/>
    </source>
</evidence>
<dbReference type="SUPFAM" id="SSF55729">
    <property type="entry name" value="Acyl-CoA N-acyltransferases (Nat)"/>
    <property type="match status" value="1"/>
</dbReference>
<dbReference type="PROSITE" id="PS51186">
    <property type="entry name" value="GNAT"/>
    <property type="match status" value="1"/>
</dbReference>
<proteinExistence type="predicted"/>
<dbReference type="Proteomes" id="UP000051733">
    <property type="component" value="Unassembled WGS sequence"/>
</dbReference>
<dbReference type="InterPro" id="IPR051531">
    <property type="entry name" value="N-acetyltransferase"/>
</dbReference>
<keyword evidence="3" id="KW-1185">Reference proteome</keyword>
<dbReference type="InterPro" id="IPR016181">
    <property type="entry name" value="Acyl_CoA_acyltransferase"/>
</dbReference>
<dbReference type="RefSeq" id="WP_057778687.1">
    <property type="nucleotide sequence ID" value="NZ_AYYY01000025.1"/>
</dbReference>
<evidence type="ECO:0000313" key="3">
    <source>
        <dbReference type="Proteomes" id="UP000051733"/>
    </source>
</evidence>
<gene>
    <name evidence="2" type="ORF">FC26_GL001565</name>
</gene>
<evidence type="ECO:0000259" key="1">
    <source>
        <dbReference type="PROSITE" id="PS51186"/>
    </source>
</evidence>
<dbReference type="AlphaFoldDB" id="A0A0R2A5A3"/>
<protein>
    <recommendedName>
        <fullName evidence="1">N-acetyltransferase domain-containing protein</fullName>
    </recommendedName>
</protein>
<accession>A0A0R2A5A3</accession>
<dbReference type="EMBL" id="AYYY01000025">
    <property type="protein sequence ID" value="KRM61490.1"/>
    <property type="molecule type" value="Genomic_DNA"/>
</dbReference>
<dbReference type="PANTHER" id="PTHR43792:SF1">
    <property type="entry name" value="N-ACETYLTRANSFERASE DOMAIN-CONTAINING PROTEIN"/>
    <property type="match status" value="1"/>
</dbReference>
<dbReference type="Gene3D" id="3.40.630.30">
    <property type="match status" value="1"/>
</dbReference>
<dbReference type="Pfam" id="PF13302">
    <property type="entry name" value="Acetyltransf_3"/>
    <property type="match status" value="1"/>
</dbReference>
<organism evidence="2 3">
    <name type="scientific">Paucilactobacillus vaccinostercus DSM 20634</name>
    <dbReference type="NCBI Taxonomy" id="1423813"/>
    <lineage>
        <taxon>Bacteria</taxon>
        <taxon>Bacillati</taxon>
        <taxon>Bacillota</taxon>
        <taxon>Bacilli</taxon>
        <taxon>Lactobacillales</taxon>
        <taxon>Lactobacillaceae</taxon>
        <taxon>Paucilactobacillus</taxon>
    </lineage>
</organism>
<dbReference type="STRING" id="1423813.FC26_GL001565"/>
<feature type="domain" description="N-acetyltransferase" evidence="1">
    <location>
        <begin position="10"/>
        <end position="169"/>
    </location>
</feature>